<dbReference type="EMBL" id="JAWIZZ010000022">
    <property type="protein sequence ID" value="KAK5782032.1"/>
    <property type="molecule type" value="Genomic_DNA"/>
</dbReference>
<sequence length="156" mass="17900">MSIGIDNSSIEAMTEQEFEKILFLCKEMEKEENATTFVSETDDTSVLDCLSMETTKFKAKRPLKSLFQEDFQKNGFSKDDWKRLKLGDCVYSNIENKYQLNNTLLYSDITLSEACFELLESSVPPNNNKSNMKLLISDDVEEQEGVTQTLLYTSEL</sequence>
<keyword evidence="2" id="KW-1185">Reference proteome</keyword>
<accession>A0AAN7WSY7</accession>
<organism evidence="1 2">
    <name type="scientific">Arxiozyma heterogenica</name>
    <dbReference type="NCBI Taxonomy" id="278026"/>
    <lineage>
        <taxon>Eukaryota</taxon>
        <taxon>Fungi</taxon>
        <taxon>Dikarya</taxon>
        <taxon>Ascomycota</taxon>
        <taxon>Saccharomycotina</taxon>
        <taxon>Saccharomycetes</taxon>
        <taxon>Saccharomycetales</taxon>
        <taxon>Saccharomycetaceae</taxon>
        <taxon>Arxiozyma</taxon>
    </lineage>
</organism>
<proteinExistence type="predicted"/>
<dbReference type="AlphaFoldDB" id="A0AAN7WSY7"/>
<dbReference type="Proteomes" id="UP001306508">
    <property type="component" value="Unassembled WGS sequence"/>
</dbReference>
<reference evidence="2" key="1">
    <citation type="submission" date="2023-07" db="EMBL/GenBank/DDBJ databases">
        <title>A draft genome of Kazachstania heterogenica Y-27499.</title>
        <authorList>
            <person name="Donic C."/>
            <person name="Kralova J.S."/>
            <person name="Fidel L."/>
            <person name="Ben-Dor S."/>
            <person name="Jung S."/>
        </authorList>
    </citation>
    <scope>NUCLEOTIDE SEQUENCE [LARGE SCALE GENOMIC DNA]</scope>
    <source>
        <strain evidence="2">Y27499</strain>
    </source>
</reference>
<comment type="caution">
    <text evidence="1">The sequence shown here is derived from an EMBL/GenBank/DDBJ whole genome shotgun (WGS) entry which is preliminary data.</text>
</comment>
<name>A0AAN7WSY7_9SACH</name>
<protein>
    <submittedName>
        <fullName evidence="1">Uncharacterized protein</fullName>
    </submittedName>
</protein>
<gene>
    <name evidence="1" type="ORF">RI543_000518</name>
</gene>
<evidence type="ECO:0000313" key="1">
    <source>
        <dbReference type="EMBL" id="KAK5782032.1"/>
    </source>
</evidence>
<evidence type="ECO:0000313" key="2">
    <source>
        <dbReference type="Proteomes" id="UP001306508"/>
    </source>
</evidence>